<dbReference type="EnsemblMetazoa" id="CJA27722.1">
    <property type="protein sequence ID" value="CJA27722.1"/>
    <property type="gene ID" value="WBGene00183295"/>
</dbReference>
<protein>
    <submittedName>
        <fullName evidence="2">Uncharacterized protein</fullName>
    </submittedName>
</protein>
<reference evidence="3" key="1">
    <citation type="submission" date="2010-08" db="EMBL/GenBank/DDBJ databases">
        <authorList>
            <consortium name="Caenorhabditis japonica Sequencing Consortium"/>
            <person name="Wilson R.K."/>
        </authorList>
    </citation>
    <scope>NUCLEOTIDE SEQUENCE [LARGE SCALE GENOMIC DNA]</scope>
    <source>
        <strain evidence="3">DF5081</strain>
    </source>
</reference>
<sequence>MADPVTFGALEDHLAWKDPSQEQQTAEENAKMLAIMGPGRGGDNVASMALALMDGGGALMLANSLKKKEMEAAAGAEPKRKSRRVKEKKKIQPKMSKYVKQC</sequence>
<proteinExistence type="predicted"/>
<keyword evidence="3" id="KW-1185">Reference proteome</keyword>
<name>A0A8R1EAH2_CAEJA</name>
<accession>A0A8R1EAH2</accession>
<feature type="compositionally biased region" description="Basic residues" evidence="1">
    <location>
        <begin position="80"/>
        <end position="92"/>
    </location>
</feature>
<reference evidence="2" key="2">
    <citation type="submission" date="2022-06" db="UniProtKB">
        <authorList>
            <consortium name="EnsemblMetazoa"/>
        </authorList>
    </citation>
    <scope>IDENTIFICATION</scope>
    <source>
        <strain evidence="2">DF5081</strain>
    </source>
</reference>
<evidence type="ECO:0000313" key="3">
    <source>
        <dbReference type="Proteomes" id="UP000005237"/>
    </source>
</evidence>
<feature type="region of interest" description="Disordered" evidence="1">
    <location>
        <begin position="71"/>
        <end position="102"/>
    </location>
</feature>
<dbReference type="Proteomes" id="UP000005237">
    <property type="component" value="Unassembled WGS sequence"/>
</dbReference>
<evidence type="ECO:0000313" key="2">
    <source>
        <dbReference type="EnsemblMetazoa" id="CJA27722.1"/>
    </source>
</evidence>
<organism evidence="2 3">
    <name type="scientific">Caenorhabditis japonica</name>
    <dbReference type="NCBI Taxonomy" id="281687"/>
    <lineage>
        <taxon>Eukaryota</taxon>
        <taxon>Metazoa</taxon>
        <taxon>Ecdysozoa</taxon>
        <taxon>Nematoda</taxon>
        <taxon>Chromadorea</taxon>
        <taxon>Rhabditida</taxon>
        <taxon>Rhabditina</taxon>
        <taxon>Rhabditomorpha</taxon>
        <taxon>Rhabditoidea</taxon>
        <taxon>Rhabditidae</taxon>
        <taxon>Peloderinae</taxon>
        <taxon>Caenorhabditis</taxon>
    </lineage>
</organism>
<evidence type="ECO:0000256" key="1">
    <source>
        <dbReference type="SAM" id="MobiDB-lite"/>
    </source>
</evidence>
<dbReference type="AlphaFoldDB" id="A0A8R1EAH2"/>